<dbReference type="AlphaFoldDB" id="A0A4U6TXD1"/>
<dbReference type="OMA" id="MVVAKMW"/>
<dbReference type="EMBL" id="CM016558">
    <property type="protein sequence ID" value="TKW06254.1"/>
    <property type="molecule type" value="Genomic_DNA"/>
</dbReference>
<dbReference type="PANTHER" id="PTHR23160:SF6">
    <property type="entry name" value="OS04G0592400 PROTEIN"/>
    <property type="match status" value="1"/>
</dbReference>
<protein>
    <recommendedName>
        <fullName evidence="5">WEB family protein</fullName>
    </recommendedName>
</protein>
<gene>
    <name evidence="3" type="ORF">SEVIR_7G231000v2</name>
</gene>
<proteinExistence type="predicted"/>
<sequence length="770" mass="85086">MQGSKTKSGLAEAKSNGKPEKEKKGGAGTPPTPKDSKPRKPAVPKASAAHGMPRAADKSPGSADRKAPTPKAASKLATPPEKQGKATKPAQEQQAVKPPQELQAQLAAVQEELVKAKEQLVEKEKEKGKVLEELGIAKKVADEANTKLQEALDVQRRAAEASEAEKFPAGDSEQASIESVQRKLESMQSQQEVDAAALRSTVEQLEKARYELADAIDAKNEALSQVDGAIRASEAKAEEVELLTAEVKRLKELVDSKVDGKARKTTERIQKLETENSALKLELEKAKAAEEKAVGLECMVEELKVGIADAKKVCSESGELADEWQKKAQLLEVRLEEADQSNILKGESLNSAMEELDATSSLLRDKESKVAALQDKVRFLEDEVARQKGDIDVSGERLAAAEKEATDLCAEVEGLRLKLRAAEEEKMDALNSDKNASSEIETLTEQNHQLAEELEASRDEVEKIKKAMEGLASALQEMSAESREAQEKYLLKQDEIEQAQAQVEELNMSLKNTKENYEVMLDEANYEKVCLTKSVERLEAEAKNAHEEWQSKELSFVNSIKNSEEEIVAIRVQMDRTLEMVKDKENENAELQEKMQHLEAQLMEANKIKEEAKAETIQWKEKLLDKENELQNIKQENDDLQAKESASSEKIKELSSQLANAKDGMINGSTKQEDNEKGGSEEDDEPVVVVAKMWENSKYTDYDSSKEKENDGDSQVDLESNKGDAALDSNGLHSTKENSGSTSPTKQQQQQKKKPLLKRFGGLLKKKSEN</sequence>
<feature type="compositionally biased region" description="Basic and acidic residues" evidence="2">
    <location>
        <begin position="15"/>
        <end position="25"/>
    </location>
</feature>
<dbReference type="Proteomes" id="UP000298652">
    <property type="component" value="Chromosome 7"/>
</dbReference>
<feature type="compositionally biased region" description="Basic and acidic residues" evidence="2">
    <location>
        <begin position="634"/>
        <end position="653"/>
    </location>
</feature>
<evidence type="ECO:0000256" key="1">
    <source>
        <dbReference type="ARBA" id="ARBA00023054"/>
    </source>
</evidence>
<accession>A0A4U6TXD1</accession>
<feature type="compositionally biased region" description="Basic and acidic residues" evidence="2">
    <location>
        <begin position="698"/>
        <end position="711"/>
    </location>
</feature>
<organism evidence="3 4">
    <name type="scientific">Setaria viridis</name>
    <name type="common">Green bristlegrass</name>
    <name type="synonym">Setaria italica subsp. viridis</name>
    <dbReference type="NCBI Taxonomy" id="4556"/>
    <lineage>
        <taxon>Eukaryota</taxon>
        <taxon>Viridiplantae</taxon>
        <taxon>Streptophyta</taxon>
        <taxon>Embryophyta</taxon>
        <taxon>Tracheophyta</taxon>
        <taxon>Spermatophyta</taxon>
        <taxon>Magnoliopsida</taxon>
        <taxon>Liliopsida</taxon>
        <taxon>Poales</taxon>
        <taxon>Poaceae</taxon>
        <taxon>PACMAD clade</taxon>
        <taxon>Panicoideae</taxon>
        <taxon>Panicodae</taxon>
        <taxon>Paniceae</taxon>
        <taxon>Cenchrinae</taxon>
        <taxon>Setaria</taxon>
    </lineage>
</organism>
<keyword evidence="4" id="KW-1185">Reference proteome</keyword>
<dbReference type="Gramene" id="TKW06254">
    <property type="protein sequence ID" value="TKW06254"/>
    <property type="gene ID" value="SEVIR_7G231000v2"/>
</dbReference>
<feature type="compositionally biased region" description="Basic and acidic residues" evidence="2">
    <location>
        <begin position="671"/>
        <end position="680"/>
    </location>
</feature>
<feature type="compositionally biased region" description="Polar residues" evidence="2">
    <location>
        <begin position="731"/>
        <end position="740"/>
    </location>
</feature>
<keyword evidence="1" id="KW-0175">Coiled coil</keyword>
<feature type="region of interest" description="Disordered" evidence="2">
    <location>
        <begin position="634"/>
        <end position="770"/>
    </location>
</feature>
<evidence type="ECO:0000256" key="2">
    <source>
        <dbReference type="SAM" id="MobiDB-lite"/>
    </source>
</evidence>
<evidence type="ECO:0000313" key="3">
    <source>
        <dbReference type="EMBL" id="TKW06254.1"/>
    </source>
</evidence>
<feature type="region of interest" description="Disordered" evidence="2">
    <location>
        <begin position="1"/>
        <end position="103"/>
    </location>
</feature>
<feature type="region of interest" description="Disordered" evidence="2">
    <location>
        <begin position="153"/>
        <end position="190"/>
    </location>
</feature>
<name>A0A4U6TXD1_SETVI</name>
<dbReference type="PANTHER" id="PTHR23160">
    <property type="entry name" value="SYNAPTONEMAL COMPLEX PROTEIN-RELATED"/>
    <property type="match status" value="1"/>
</dbReference>
<dbReference type="FunFam" id="1.10.287.1490:FF:000031">
    <property type="entry name" value="Putative WEB family protein chloroplastic"/>
    <property type="match status" value="1"/>
</dbReference>
<feature type="compositionally biased region" description="Basic and acidic residues" evidence="2">
    <location>
        <begin position="153"/>
        <end position="168"/>
    </location>
</feature>
<dbReference type="GO" id="GO:0007131">
    <property type="term" value="P:reciprocal meiotic recombination"/>
    <property type="evidence" value="ECO:0007669"/>
    <property type="project" value="TreeGrafter"/>
</dbReference>
<dbReference type="Gene3D" id="1.10.287.1490">
    <property type="match status" value="1"/>
</dbReference>
<evidence type="ECO:0008006" key="5">
    <source>
        <dbReference type="Google" id="ProtNLM"/>
    </source>
</evidence>
<reference evidence="3" key="1">
    <citation type="submission" date="2019-03" db="EMBL/GenBank/DDBJ databases">
        <title>WGS assembly of Setaria viridis.</title>
        <authorList>
            <person name="Huang P."/>
            <person name="Jenkins J."/>
            <person name="Grimwood J."/>
            <person name="Barry K."/>
            <person name="Healey A."/>
            <person name="Mamidi S."/>
            <person name="Sreedasyam A."/>
            <person name="Shu S."/>
            <person name="Feldman M."/>
            <person name="Wu J."/>
            <person name="Yu Y."/>
            <person name="Chen C."/>
            <person name="Johnson J."/>
            <person name="Rokhsar D."/>
            <person name="Baxter I."/>
            <person name="Schmutz J."/>
            <person name="Brutnell T."/>
            <person name="Kellogg E."/>
        </authorList>
    </citation>
    <scope>NUCLEOTIDE SEQUENCE [LARGE SCALE GENOMIC DNA]</scope>
</reference>
<evidence type="ECO:0000313" key="4">
    <source>
        <dbReference type="Proteomes" id="UP000298652"/>
    </source>
</evidence>
<feature type="compositionally biased region" description="Low complexity" evidence="2">
    <location>
        <begin position="741"/>
        <end position="750"/>
    </location>
</feature>